<dbReference type="FunFam" id="3.40.50.20:FF:000016">
    <property type="entry name" value="N5-carboxyaminoimidazole ribonucleotide synthase"/>
    <property type="match status" value="1"/>
</dbReference>
<dbReference type="GO" id="GO:0034028">
    <property type="term" value="F:5-(carboxyamino)imidazole ribonucleotide synthase activity"/>
    <property type="evidence" value="ECO:0007669"/>
    <property type="project" value="UniProtKB-UniRule"/>
</dbReference>
<dbReference type="Gene3D" id="3.30.1490.20">
    <property type="entry name" value="ATP-grasp fold, A domain"/>
    <property type="match status" value="1"/>
</dbReference>
<dbReference type="Pfam" id="PF22660">
    <property type="entry name" value="RS_preATP-grasp-like"/>
    <property type="match status" value="1"/>
</dbReference>
<comment type="function">
    <text evidence="5">Catalyzes the ATP-dependent conversion of 5-aminoimidazole ribonucleotide (AIR) and HCO(3)(-) to N5-carboxyaminoimidazole ribonucleotide (N5-CAIR).</text>
</comment>
<evidence type="ECO:0000256" key="5">
    <source>
        <dbReference type="HAMAP-Rule" id="MF_01928"/>
    </source>
</evidence>
<dbReference type="RefSeq" id="WP_119319425.1">
    <property type="nucleotide sequence ID" value="NZ_AP025739.1"/>
</dbReference>
<dbReference type="Pfam" id="PF17769">
    <property type="entry name" value="PurK_C"/>
    <property type="match status" value="1"/>
</dbReference>
<dbReference type="GO" id="GO:0004638">
    <property type="term" value="F:phosphoribosylaminoimidazole carboxylase activity"/>
    <property type="evidence" value="ECO:0007669"/>
    <property type="project" value="InterPro"/>
</dbReference>
<comment type="subunit">
    <text evidence="5 6">Homodimer.</text>
</comment>
<comment type="similarity">
    <text evidence="5 6">Belongs to the PurK/PurT family.</text>
</comment>
<organism evidence="7 8">
    <name type="scientific">Capsulimonas corticalis</name>
    <dbReference type="NCBI Taxonomy" id="2219043"/>
    <lineage>
        <taxon>Bacteria</taxon>
        <taxon>Bacillati</taxon>
        <taxon>Armatimonadota</taxon>
        <taxon>Armatimonadia</taxon>
        <taxon>Capsulimonadales</taxon>
        <taxon>Capsulimonadaceae</taxon>
        <taxon>Capsulimonas</taxon>
    </lineage>
</organism>
<dbReference type="SUPFAM" id="SSF56059">
    <property type="entry name" value="Glutathione synthetase ATP-binding domain-like"/>
    <property type="match status" value="1"/>
</dbReference>
<dbReference type="EMBL" id="AP025739">
    <property type="protein sequence ID" value="BDI32883.1"/>
    <property type="molecule type" value="Genomic_DNA"/>
</dbReference>
<dbReference type="NCBIfam" id="NF004679">
    <property type="entry name" value="PRK06019.1-5"/>
    <property type="match status" value="1"/>
</dbReference>
<dbReference type="GO" id="GO:0005829">
    <property type="term" value="C:cytosol"/>
    <property type="evidence" value="ECO:0007669"/>
    <property type="project" value="TreeGrafter"/>
</dbReference>
<feature type="binding site" evidence="5">
    <location>
        <position position="190"/>
    </location>
    <ligand>
        <name>ATP</name>
        <dbReference type="ChEBI" id="CHEBI:30616"/>
    </ligand>
</feature>
<dbReference type="InterPro" id="IPR005875">
    <property type="entry name" value="PurK"/>
</dbReference>
<sequence length="379" mass="40207">MSEAILPGATIGILGSGQLGRMLALAAREMGYGVAVYSPEANSPTGQIADIEVVGAYDDLDALRAFAHQVDVVTQEFENVPVAALDAVGEIVSVRPGRAALHTAQHRLREKTFLHAAGIPCAPFRAIDTAEDLARAVEELGAPCVLKTAGFGYDGKGQAKILHPEDAIAAWDSIDRQPAVLEGFIDFERELSLVGARGVDGEFAHFGLVENTHAKHILDVTLAPATVPEAVLREAEEIARTIFQELEVVGVLCVEFFLGRNGNLLVNEIAPRTHNSGHWTIDGCVTSQFEQQLRAVCGLPLGSTEMLRPGAAMANLLGDVWPESGSPNWAASCAIPGVKLHLYGKAEARPGRKMGHLNAAAETPEAAAELVRRARAALG</sequence>
<evidence type="ECO:0000256" key="4">
    <source>
        <dbReference type="ARBA" id="ARBA00022840"/>
    </source>
</evidence>
<dbReference type="InterPro" id="IPR054350">
    <property type="entry name" value="PurT/PurK_preATP-grasp"/>
</dbReference>
<dbReference type="NCBIfam" id="NF004675">
    <property type="entry name" value="PRK06019.1-1"/>
    <property type="match status" value="1"/>
</dbReference>
<feature type="binding site" evidence="5">
    <location>
        <position position="147"/>
    </location>
    <ligand>
        <name>ATP</name>
        <dbReference type="ChEBI" id="CHEBI:30616"/>
    </ligand>
</feature>
<dbReference type="HAMAP" id="MF_01928">
    <property type="entry name" value="PurK"/>
    <property type="match status" value="1"/>
</dbReference>
<keyword evidence="1 5" id="KW-0436">Ligase</keyword>
<dbReference type="FunCoup" id="A0A402CPP4">
    <property type="interactions" value="322"/>
</dbReference>
<dbReference type="Gene3D" id="3.40.50.20">
    <property type="match status" value="1"/>
</dbReference>
<dbReference type="InterPro" id="IPR011054">
    <property type="entry name" value="Rudment_hybrid_motif"/>
</dbReference>
<dbReference type="SUPFAM" id="SSF52440">
    <property type="entry name" value="PreATP-grasp domain"/>
    <property type="match status" value="1"/>
</dbReference>
<dbReference type="Pfam" id="PF02222">
    <property type="entry name" value="ATP-grasp"/>
    <property type="match status" value="1"/>
</dbReference>
<dbReference type="InterPro" id="IPR011761">
    <property type="entry name" value="ATP-grasp"/>
</dbReference>
<dbReference type="AlphaFoldDB" id="A0A402CPP4"/>
<dbReference type="InterPro" id="IPR040686">
    <property type="entry name" value="PurK_C"/>
</dbReference>
<feature type="binding site" evidence="5">
    <location>
        <begin position="152"/>
        <end position="158"/>
    </location>
    <ligand>
        <name>ATP</name>
        <dbReference type="ChEBI" id="CHEBI:30616"/>
    </ligand>
</feature>
<gene>
    <name evidence="5 6 7" type="primary">purK</name>
    <name evidence="7" type="ORF">CCAX7_49340</name>
</gene>
<dbReference type="NCBIfam" id="NF004677">
    <property type="entry name" value="PRK06019.1-3"/>
    <property type="match status" value="1"/>
</dbReference>
<dbReference type="GO" id="GO:0005524">
    <property type="term" value="F:ATP binding"/>
    <property type="evidence" value="ECO:0007669"/>
    <property type="project" value="UniProtKB-UniRule"/>
</dbReference>
<dbReference type="NCBIfam" id="TIGR01161">
    <property type="entry name" value="purK"/>
    <property type="match status" value="1"/>
</dbReference>
<dbReference type="GO" id="GO:0006189">
    <property type="term" value="P:'de novo' IMP biosynthetic process"/>
    <property type="evidence" value="ECO:0007669"/>
    <property type="project" value="UniProtKB-UniRule"/>
</dbReference>
<proteinExistence type="inferred from homology"/>
<evidence type="ECO:0000256" key="1">
    <source>
        <dbReference type="ARBA" id="ARBA00022598"/>
    </source>
</evidence>
<dbReference type="InterPro" id="IPR003135">
    <property type="entry name" value="ATP-grasp_carboxylate-amine"/>
</dbReference>
<dbReference type="GO" id="GO:0046872">
    <property type="term" value="F:metal ion binding"/>
    <property type="evidence" value="ECO:0007669"/>
    <property type="project" value="InterPro"/>
</dbReference>
<dbReference type="NCBIfam" id="NF004676">
    <property type="entry name" value="PRK06019.1-2"/>
    <property type="match status" value="1"/>
</dbReference>
<dbReference type="EC" id="6.3.4.18" evidence="5 6"/>
<evidence type="ECO:0000256" key="3">
    <source>
        <dbReference type="ARBA" id="ARBA00022755"/>
    </source>
</evidence>
<evidence type="ECO:0000313" key="8">
    <source>
        <dbReference type="Proteomes" id="UP000287394"/>
    </source>
</evidence>
<dbReference type="PANTHER" id="PTHR11609">
    <property type="entry name" value="PURINE BIOSYNTHESIS PROTEIN 6/7, PUR6/7"/>
    <property type="match status" value="1"/>
</dbReference>
<dbReference type="OrthoDB" id="9804625at2"/>
<dbReference type="KEGG" id="ccot:CCAX7_49340"/>
<protein>
    <recommendedName>
        <fullName evidence="5 6">N5-carboxyaminoimidazole ribonucleotide synthase</fullName>
        <shortName evidence="5 6">N5-CAIR synthase</shortName>
        <ecNumber evidence="5 6">6.3.4.18</ecNumber>
    </recommendedName>
    <alternativeName>
        <fullName evidence="5 6">5-(carboxyamino)imidazole ribonucleotide synthetase</fullName>
    </alternativeName>
</protein>
<dbReference type="Gene3D" id="3.30.470.20">
    <property type="entry name" value="ATP-grasp fold, B domain"/>
    <property type="match status" value="1"/>
</dbReference>
<comment type="catalytic activity">
    <reaction evidence="5 6">
        <text>5-amino-1-(5-phospho-beta-D-ribosyl)imidazole + hydrogencarbonate + ATP = 5-carboxyamino-1-(5-phospho-D-ribosyl)imidazole + ADP + phosphate + 2 H(+)</text>
        <dbReference type="Rhea" id="RHEA:19317"/>
        <dbReference type="ChEBI" id="CHEBI:15378"/>
        <dbReference type="ChEBI" id="CHEBI:17544"/>
        <dbReference type="ChEBI" id="CHEBI:30616"/>
        <dbReference type="ChEBI" id="CHEBI:43474"/>
        <dbReference type="ChEBI" id="CHEBI:58730"/>
        <dbReference type="ChEBI" id="CHEBI:137981"/>
        <dbReference type="ChEBI" id="CHEBI:456216"/>
        <dbReference type="EC" id="6.3.4.18"/>
    </reaction>
</comment>
<evidence type="ECO:0000313" key="7">
    <source>
        <dbReference type="EMBL" id="BDI32883.1"/>
    </source>
</evidence>
<dbReference type="FunFam" id="3.30.470.20:FF:000029">
    <property type="entry name" value="N5-carboxyaminoimidazole ribonucleotide synthase"/>
    <property type="match status" value="1"/>
</dbReference>
<dbReference type="SUPFAM" id="SSF51246">
    <property type="entry name" value="Rudiment single hybrid motif"/>
    <property type="match status" value="1"/>
</dbReference>
<dbReference type="InterPro" id="IPR016185">
    <property type="entry name" value="PreATP-grasp_dom_sf"/>
</dbReference>
<reference evidence="7 8" key="1">
    <citation type="journal article" date="2019" name="Int. J. Syst. Evol. Microbiol.">
        <title>Capsulimonas corticalis gen. nov., sp. nov., an aerobic capsulated bacterium, of a novel bacterial order, Capsulimonadales ord. nov., of the class Armatimonadia of the phylum Armatimonadetes.</title>
        <authorList>
            <person name="Li J."/>
            <person name="Kudo C."/>
            <person name="Tonouchi A."/>
        </authorList>
    </citation>
    <scope>NUCLEOTIDE SEQUENCE [LARGE SCALE GENOMIC DNA]</scope>
    <source>
        <strain evidence="7 8">AX-7</strain>
    </source>
</reference>
<name>A0A402CPP4_9BACT</name>
<evidence type="ECO:0000256" key="6">
    <source>
        <dbReference type="RuleBase" id="RU361200"/>
    </source>
</evidence>
<keyword evidence="2 5" id="KW-0547">Nucleotide-binding</keyword>
<dbReference type="PROSITE" id="PS50975">
    <property type="entry name" value="ATP_GRASP"/>
    <property type="match status" value="1"/>
</dbReference>
<comment type="pathway">
    <text evidence="5 6">Purine metabolism; IMP biosynthesis via de novo pathway; 5-amino-1-(5-phospho-D-ribosyl)imidazole-4-carboxylate from 5-amino-1-(5-phospho-D-ribosyl)imidazole (N5-CAIR route): step 1/2.</text>
</comment>
<feature type="binding site" evidence="5">
    <location>
        <position position="107"/>
    </location>
    <ligand>
        <name>ATP</name>
        <dbReference type="ChEBI" id="CHEBI:30616"/>
    </ligand>
</feature>
<dbReference type="InterPro" id="IPR013815">
    <property type="entry name" value="ATP_grasp_subdomain_1"/>
</dbReference>
<evidence type="ECO:0000256" key="2">
    <source>
        <dbReference type="ARBA" id="ARBA00022741"/>
    </source>
</evidence>
<dbReference type="FunFam" id="3.30.1490.20:FF:000015">
    <property type="entry name" value="N5-carboxyaminoimidazole ribonucleotide synthase"/>
    <property type="match status" value="1"/>
</dbReference>
<accession>A0A402CPP4</accession>
<keyword evidence="3 5" id="KW-0658">Purine biosynthesis</keyword>
<feature type="binding site" evidence="5">
    <location>
        <begin position="182"/>
        <end position="185"/>
    </location>
    <ligand>
        <name>ATP</name>
        <dbReference type="ChEBI" id="CHEBI:30616"/>
    </ligand>
</feature>
<keyword evidence="4 5" id="KW-0067">ATP-binding</keyword>
<comment type="function">
    <text evidence="6">Catalyzes the ATP-dependent conversion of 5-aminoimidazole ribonucleotide (AIR) and HCO(3)- to N5-carboxyaminoimidazole ribonucleotide (N5-CAIR).</text>
</comment>
<keyword evidence="8" id="KW-1185">Reference proteome</keyword>
<dbReference type="PANTHER" id="PTHR11609:SF5">
    <property type="entry name" value="PHOSPHORIBOSYLAMINOIMIDAZOLE CARBOXYLASE"/>
    <property type="match status" value="1"/>
</dbReference>
<feature type="binding site" evidence="5">
    <location>
        <begin position="267"/>
        <end position="268"/>
    </location>
    <ligand>
        <name>ATP</name>
        <dbReference type="ChEBI" id="CHEBI:30616"/>
    </ligand>
</feature>
<feature type="binding site" evidence="5">
    <location>
        <position position="213"/>
    </location>
    <ligand>
        <name>ATP</name>
        <dbReference type="ChEBI" id="CHEBI:30616"/>
    </ligand>
</feature>
<dbReference type="Proteomes" id="UP000287394">
    <property type="component" value="Chromosome"/>
</dbReference>